<evidence type="ECO:0000313" key="4">
    <source>
        <dbReference type="EMBL" id="KMZ62692.1"/>
    </source>
</evidence>
<evidence type="ECO:0008006" key="6">
    <source>
        <dbReference type="Google" id="ProtNLM"/>
    </source>
</evidence>
<evidence type="ECO:0000256" key="3">
    <source>
        <dbReference type="SAM" id="SignalP"/>
    </source>
</evidence>
<keyword evidence="2" id="KW-0812">Transmembrane</keyword>
<feature type="region of interest" description="Disordered" evidence="1">
    <location>
        <begin position="484"/>
        <end position="504"/>
    </location>
</feature>
<feature type="transmembrane region" description="Helical" evidence="2">
    <location>
        <begin position="441"/>
        <end position="470"/>
    </location>
</feature>
<dbReference type="PANTHER" id="PTHR31414:SF18">
    <property type="entry name" value="TRANSMEMBRANE PROTEIN-RELATED"/>
    <property type="match status" value="1"/>
</dbReference>
<proteinExistence type="predicted"/>
<organism evidence="4 5">
    <name type="scientific">Zostera marina</name>
    <name type="common">Eelgrass</name>
    <dbReference type="NCBI Taxonomy" id="29655"/>
    <lineage>
        <taxon>Eukaryota</taxon>
        <taxon>Viridiplantae</taxon>
        <taxon>Streptophyta</taxon>
        <taxon>Embryophyta</taxon>
        <taxon>Tracheophyta</taxon>
        <taxon>Spermatophyta</taxon>
        <taxon>Magnoliopsida</taxon>
        <taxon>Liliopsida</taxon>
        <taxon>Zosteraceae</taxon>
        <taxon>Zostera</taxon>
    </lineage>
</organism>
<feature type="chain" id="PRO_5005527561" description="Protein tweety homolog" evidence="3">
    <location>
        <begin position="23"/>
        <end position="504"/>
    </location>
</feature>
<evidence type="ECO:0000256" key="2">
    <source>
        <dbReference type="SAM" id="Phobius"/>
    </source>
</evidence>
<feature type="signal peptide" evidence="3">
    <location>
        <begin position="1"/>
        <end position="22"/>
    </location>
</feature>
<feature type="transmembrane region" description="Helical" evidence="2">
    <location>
        <begin position="260"/>
        <end position="281"/>
    </location>
</feature>
<dbReference type="OrthoDB" id="1922814at2759"/>
<keyword evidence="2" id="KW-0472">Membrane</keyword>
<dbReference type="STRING" id="29655.A0A0K9P3A0"/>
<evidence type="ECO:0000313" key="5">
    <source>
        <dbReference type="Proteomes" id="UP000036987"/>
    </source>
</evidence>
<accession>A0A0K9P3A0</accession>
<dbReference type="EMBL" id="LFYR01001330">
    <property type="protein sequence ID" value="KMZ62692.1"/>
    <property type="molecule type" value="Genomic_DNA"/>
</dbReference>
<feature type="transmembrane region" description="Helical" evidence="2">
    <location>
        <begin position="73"/>
        <end position="93"/>
    </location>
</feature>
<dbReference type="OMA" id="LVECQTV"/>
<gene>
    <name evidence="4" type="ORF">ZOSMA_44G00920</name>
</gene>
<feature type="transmembrane region" description="Helical" evidence="2">
    <location>
        <begin position="121"/>
        <end position="144"/>
    </location>
</feature>
<dbReference type="AlphaFoldDB" id="A0A0K9P3A0"/>
<feature type="transmembrane region" description="Helical" evidence="2">
    <location>
        <begin position="231"/>
        <end position="253"/>
    </location>
</feature>
<feature type="compositionally biased region" description="Polar residues" evidence="1">
    <location>
        <begin position="495"/>
        <end position="504"/>
    </location>
</feature>
<keyword evidence="5" id="KW-1185">Reference proteome</keyword>
<sequence>MGFIDALLLLLLILLCVLVVEIESWEASSNSTSVSRSDGRTSRIDPLDKFRKYKDGYDITNKHYWSSIAFTGIYGYGIAILWLLSGLIFAAILKISKSRNPNFHNFFLNWSFLPSTGKPSFWPMIIGVFATVLILVSTSGLALFGGSKFYTGANSVKRILSETAKEASTTIHNLTEPLNNLQTKLHLYGGDELSNRLNFTAEQLEDGANEIDTNAENCVRWISLGLNILQIATWIVILSNLVFLLVLIGFFLLHRPCNMLLVICWVMTFFLWIYFGIYFFLDKFSGDTCRALKEYREDPHGSSLTALLHSNNSNISFDSTLQDTRARFHDLIDQVNVNISELKSVSSSLKFKDLGLICNPFSKPPEFKYNPEICSTNSTSQTCNSAEILMNHTCFTASIQDLLNAFPGVERLANFQLLKDAFSDVLLKQCKPLCRYSNITWASLLILSVLMFLLLLFFMLMTSIVMPAVLHNYGHNKRITTLPRPSQLGLRPYRPTNSESQLME</sequence>
<evidence type="ECO:0000256" key="1">
    <source>
        <dbReference type="SAM" id="MobiDB-lite"/>
    </source>
</evidence>
<dbReference type="InterPro" id="IPR040283">
    <property type="entry name" value="DDB_G0292058-like"/>
</dbReference>
<comment type="caution">
    <text evidence="4">The sequence shown here is derived from an EMBL/GenBank/DDBJ whole genome shotgun (WGS) entry which is preliminary data.</text>
</comment>
<name>A0A0K9P3A0_ZOSMR</name>
<dbReference type="PANTHER" id="PTHR31414">
    <property type="entry name" value="TRANSMEMBRANE PROTEIN DDB_G0292058"/>
    <property type="match status" value="1"/>
</dbReference>
<keyword evidence="3" id="KW-0732">Signal</keyword>
<protein>
    <recommendedName>
        <fullName evidence="6">Protein tweety homolog</fullName>
    </recommendedName>
</protein>
<dbReference type="Proteomes" id="UP000036987">
    <property type="component" value="Unassembled WGS sequence"/>
</dbReference>
<keyword evidence="2" id="KW-1133">Transmembrane helix</keyword>
<reference evidence="5" key="1">
    <citation type="journal article" date="2016" name="Nature">
        <title>The genome of the seagrass Zostera marina reveals angiosperm adaptation to the sea.</title>
        <authorList>
            <person name="Olsen J.L."/>
            <person name="Rouze P."/>
            <person name="Verhelst B."/>
            <person name="Lin Y.-C."/>
            <person name="Bayer T."/>
            <person name="Collen J."/>
            <person name="Dattolo E."/>
            <person name="De Paoli E."/>
            <person name="Dittami S."/>
            <person name="Maumus F."/>
            <person name="Michel G."/>
            <person name="Kersting A."/>
            <person name="Lauritano C."/>
            <person name="Lohaus R."/>
            <person name="Toepel M."/>
            <person name="Tonon T."/>
            <person name="Vanneste K."/>
            <person name="Amirebrahimi M."/>
            <person name="Brakel J."/>
            <person name="Bostroem C."/>
            <person name="Chovatia M."/>
            <person name="Grimwood J."/>
            <person name="Jenkins J.W."/>
            <person name="Jueterbock A."/>
            <person name="Mraz A."/>
            <person name="Stam W.T."/>
            <person name="Tice H."/>
            <person name="Bornberg-Bauer E."/>
            <person name="Green P.J."/>
            <person name="Pearson G.A."/>
            <person name="Procaccini G."/>
            <person name="Duarte C.M."/>
            <person name="Schmutz J."/>
            <person name="Reusch T.B.H."/>
            <person name="Van de Peer Y."/>
        </authorList>
    </citation>
    <scope>NUCLEOTIDE SEQUENCE [LARGE SCALE GENOMIC DNA]</scope>
    <source>
        <strain evidence="5">cv. Finnish</strain>
    </source>
</reference>